<sequence>MADQKLKNSQQWLQTQEKGVQLSKQRTDQLKSTLLWFGRWLSSGFSGVMFYLFCLVVYLSIGFIFGVNFPSVIACPDTKSFCYQLRWNKSQVFIKSDYINKSRKTVNGIR</sequence>
<comment type="caution">
    <text evidence="2">The sequence shown here is derived from an EMBL/GenBank/DDBJ whole genome shotgun (WGS) entry which is preliminary data.</text>
</comment>
<evidence type="ECO:0000256" key="1">
    <source>
        <dbReference type="SAM" id="Phobius"/>
    </source>
</evidence>
<evidence type="ECO:0000313" key="3">
    <source>
        <dbReference type="Proteomes" id="UP000623440"/>
    </source>
</evidence>
<evidence type="ECO:0000313" key="2">
    <source>
        <dbReference type="EMBL" id="MBD2531895.1"/>
    </source>
</evidence>
<gene>
    <name evidence="2" type="ORF">H6G97_20825</name>
</gene>
<organism evidence="2 3">
    <name type="scientific">Nostoc flagelliforme FACHB-838</name>
    <dbReference type="NCBI Taxonomy" id="2692904"/>
    <lineage>
        <taxon>Bacteria</taxon>
        <taxon>Bacillati</taxon>
        <taxon>Cyanobacteriota</taxon>
        <taxon>Cyanophyceae</taxon>
        <taxon>Nostocales</taxon>
        <taxon>Nostocaceae</taxon>
        <taxon>Nostoc</taxon>
    </lineage>
</organism>
<dbReference type="EMBL" id="JACJSI010000044">
    <property type="protein sequence ID" value="MBD2531895.1"/>
    <property type="molecule type" value="Genomic_DNA"/>
</dbReference>
<name>A0ABR8DRA0_9NOSO</name>
<keyword evidence="3" id="KW-1185">Reference proteome</keyword>
<accession>A0ABR8DRA0</accession>
<keyword evidence="1" id="KW-1133">Transmembrane helix</keyword>
<keyword evidence="1" id="KW-0812">Transmembrane</keyword>
<proteinExistence type="predicted"/>
<feature type="transmembrane region" description="Helical" evidence="1">
    <location>
        <begin position="48"/>
        <end position="69"/>
    </location>
</feature>
<dbReference type="Proteomes" id="UP000623440">
    <property type="component" value="Unassembled WGS sequence"/>
</dbReference>
<reference evidence="2 3" key="1">
    <citation type="journal article" date="2020" name="ISME J.">
        <title>Comparative genomics reveals insights into cyanobacterial evolution and habitat adaptation.</title>
        <authorList>
            <person name="Chen M.Y."/>
            <person name="Teng W.K."/>
            <person name="Zhao L."/>
            <person name="Hu C.X."/>
            <person name="Zhou Y.K."/>
            <person name="Han B.P."/>
            <person name="Song L.R."/>
            <person name="Shu W.S."/>
        </authorList>
    </citation>
    <scope>NUCLEOTIDE SEQUENCE [LARGE SCALE GENOMIC DNA]</scope>
    <source>
        <strain evidence="2 3">FACHB-838</strain>
    </source>
</reference>
<protein>
    <submittedName>
        <fullName evidence="2">Uncharacterized protein</fullName>
    </submittedName>
</protein>
<keyword evidence="1" id="KW-0472">Membrane</keyword>